<sequence length="403" mass="45898">MTPYSQYITLLFSTVLISLLLAQPVTARYEHIRDADVYLVRHMEKQRNGSKDPQLTEKGWVQAKKLRDALKDRGIQVIYSSDYQRTQQTAEPLATALGLTVKLYDPKNLAPLAESIQASGLKTLVVGHSNTTPELAWRLTGQPQPDIDEGEYNWTLYAINKGSFSLGPVDQHVEWKKPELAKIEVNKERLHSFESQFNMLFSGQKTGTATQTVKVQDNQILLTEVTRNKKFNVDATIKAVAKKEDLLPIAMRLTGSMGRAADINMEWREEGPNNNFRAIYGYSDIPRAVYKRQGRQSIENTLGLTSIERTTAIMTVPFWDNDKAFTFKWYDTYQFAERKIQYIPLGKENVTVPAGSFDTYKVKLSGGAPSQIFYISNEDKPKVVKIEVLHMPWVYELAQYKTL</sequence>
<dbReference type="InterPro" id="IPR013078">
    <property type="entry name" value="His_Pase_superF_clade-1"/>
</dbReference>
<dbReference type="SUPFAM" id="SSF53254">
    <property type="entry name" value="Phosphoglycerate mutase-like"/>
    <property type="match status" value="1"/>
</dbReference>
<dbReference type="RefSeq" id="WP_338294254.1">
    <property type="nucleotide sequence ID" value="NZ_AP027272.1"/>
</dbReference>
<dbReference type="GO" id="GO:0016791">
    <property type="term" value="F:phosphatase activity"/>
    <property type="evidence" value="ECO:0007669"/>
    <property type="project" value="TreeGrafter"/>
</dbReference>
<dbReference type="EMBL" id="AP027272">
    <property type="protein sequence ID" value="BDX08177.1"/>
    <property type="molecule type" value="Genomic_DNA"/>
</dbReference>
<dbReference type="SMART" id="SM00855">
    <property type="entry name" value="PGAM"/>
    <property type="match status" value="1"/>
</dbReference>
<dbReference type="InterPro" id="IPR050275">
    <property type="entry name" value="PGM_Phosphatase"/>
</dbReference>
<dbReference type="GO" id="GO:0005737">
    <property type="term" value="C:cytoplasm"/>
    <property type="evidence" value="ECO:0007669"/>
    <property type="project" value="TreeGrafter"/>
</dbReference>
<accession>A0AA48KTH1</accession>
<gene>
    <name evidence="1" type="ORF">MACH26_36980</name>
</gene>
<dbReference type="Pfam" id="PF00300">
    <property type="entry name" value="His_Phos_1"/>
    <property type="match status" value="1"/>
</dbReference>
<keyword evidence="2" id="KW-1185">Reference proteome</keyword>
<dbReference type="Pfam" id="PF11306">
    <property type="entry name" value="DUF3108"/>
    <property type="match status" value="1"/>
</dbReference>
<dbReference type="Proteomes" id="UP001333710">
    <property type="component" value="Chromosome"/>
</dbReference>
<dbReference type="InterPro" id="IPR029033">
    <property type="entry name" value="His_PPase_superfam"/>
</dbReference>
<dbReference type="PANTHER" id="PTHR48100:SF1">
    <property type="entry name" value="HISTIDINE PHOSPHATASE FAMILY PROTEIN-RELATED"/>
    <property type="match status" value="1"/>
</dbReference>
<organism evidence="1 2">
    <name type="scientific">Planctobacterium marinum</name>
    <dbReference type="NCBI Taxonomy" id="1631968"/>
    <lineage>
        <taxon>Bacteria</taxon>
        <taxon>Pseudomonadati</taxon>
        <taxon>Pseudomonadota</taxon>
        <taxon>Gammaproteobacteria</taxon>
        <taxon>Alteromonadales</taxon>
        <taxon>Alteromonadaceae</taxon>
        <taxon>Planctobacterium</taxon>
    </lineage>
</organism>
<name>A0AA48KTH1_9ALTE</name>
<dbReference type="PANTHER" id="PTHR48100">
    <property type="entry name" value="BROAD-SPECIFICITY PHOSPHATASE YOR283W-RELATED"/>
    <property type="match status" value="1"/>
</dbReference>
<dbReference type="Gene3D" id="3.40.50.1240">
    <property type="entry name" value="Phosphoglycerate mutase-like"/>
    <property type="match status" value="1"/>
</dbReference>
<evidence type="ECO:0000313" key="1">
    <source>
        <dbReference type="EMBL" id="BDX08177.1"/>
    </source>
</evidence>
<dbReference type="KEGG" id="pmaw:MACH26_36980"/>
<dbReference type="AlphaFoldDB" id="A0AA48KTH1"/>
<proteinExistence type="predicted"/>
<evidence type="ECO:0000313" key="2">
    <source>
        <dbReference type="Proteomes" id="UP001333710"/>
    </source>
</evidence>
<dbReference type="CDD" id="cd07067">
    <property type="entry name" value="HP_PGM_like"/>
    <property type="match status" value="1"/>
</dbReference>
<dbReference type="InterPro" id="IPR021457">
    <property type="entry name" value="DUF3108"/>
</dbReference>
<evidence type="ECO:0008006" key="3">
    <source>
        <dbReference type="Google" id="ProtNLM"/>
    </source>
</evidence>
<reference evidence="1" key="1">
    <citation type="submission" date="2023-01" db="EMBL/GenBank/DDBJ databases">
        <title>Complete genome sequence of Planctobacterium marinum strain Dej080120_11.</title>
        <authorList>
            <person name="Ueki S."/>
            <person name="Maruyama F."/>
        </authorList>
    </citation>
    <scope>NUCLEOTIDE SEQUENCE</scope>
    <source>
        <strain evidence="1">Dej080120_11</strain>
    </source>
</reference>
<protein>
    <recommendedName>
        <fullName evidence="3">Histidine phosphatase family protein</fullName>
    </recommendedName>
</protein>